<evidence type="ECO:0000313" key="2">
    <source>
        <dbReference type="EMBL" id="KAJ1172210.1"/>
    </source>
</evidence>
<protein>
    <submittedName>
        <fullName evidence="2">Uncharacterized protein</fullName>
    </submittedName>
</protein>
<evidence type="ECO:0000313" key="3">
    <source>
        <dbReference type="Proteomes" id="UP001066276"/>
    </source>
</evidence>
<accession>A0AAV7T6F8</accession>
<proteinExistence type="predicted"/>
<feature type="compositionally biased region" description="Polar residues" evidence="1">
    <location>
        <begin position="96"/>
        <end position="109"/>
    </location>
</feature>
<dbReference type="EMBL" id="JANPWB010000007">
    <property type="protein sequence ID" value="KAJ1172210.1"/>
    <property type="molecule type" value="Genomic_DNA"/>
</dbReference>
<organism evidence="2 3">
    <name type="scientific">Pleurodeles waltl</name>
    <name type="common">Iberian ribbed newt</name>
    <dbReference type="NCBI Taxonomy" id="8319"/>
    <lineage>
        <taxon>Eukaryota</taxon>
        <taxon>Metazoa</taxon>
        <taxon>Chordata</taxon>
        <taxon>Craniata</taxon>
        <taxon>Vertebrata</taxon>
        <taxon>Euteleostomi</taxon>
        <taxon>Amphibia</taxon>
        <taxon>Batrachia</taxon>
        <taxon>Caudata</taxon>
        <taxon>Salamandroidea</taxon>
        <taxon>Salamandridae</taxon>
        <taxon>Pleurodelinae</taxon>
        <taxon>Pleurodeles</taxon>
    </lineage>
</organism>
<dbReference type="Proteomes" id="UP001066276">
    <property type="component" value="Chromosome 4_1"/>
</dbReference>
<keyword evidence="3" id="KW-1185">Reference proteome</keyword>
<reference evidence="2" key="1">
    <citation type="journal article" date="2022" name="bioRxiv">
        <title>Sequencing and chromosome-scale assembly of the giantPleurodeles waltlgenome.</title>
        <authorList>
            <person name="Brown T."/>
            <person name="Elewa A."/>
            <person name="Iarovenko S."/>
            <person name="Subramanian E."/>
            <person name="Araus A.J."/>
            <person name="Petzold A."/>
            <person name="Susuki M."/>
            <person name="Suzuki K.-i.T."/>
            <person name="Hayashi T."/>
            <person name="Toyoda A."/>
            <person name="Oliveira C."/>
            <person name="Osipova E."/>
            <person name="Leigh N.D."/>
            <person name="Simon A."/>
            <person name="Yun M.H."/>
        </authorList>
    </citation>
    <scope>NUCLEOTIDE SEQUENCE</scope>
    <source>
        <strain evidence="2">20211129_DDA</strain>
        <tissue evidence="2">Liver</tissue>
    </source>
</reference>
<feature type="region of interest" description="Disordered" evidence="1">
    <location>
        <begin position="91"/>
        <end position="110"/>
    </location>
</feature>
<sequence length="153" mass="16408">MLHYFSSRGALVWCDPECEEIQVPVGTRSIKRTPFLSLIACEECFCFQACPEGKEVPVSPWREGIPEAERSEKSPSAAFYKAQTPCASCGAPRAQAGTSSRPITATTQASEKKKAASVVQSCRASGLKAGALGKLAEWPGKPWRAPGTLSKCE</sequence>
<evidence type="ECO:0000256" key="1">
    <source>
        <dbReference type="SAM" id="MobiDB-lite"/>
    </source>
</evidence>
<comment type="caution">
    <text evidence="2">The sequence shown here is derived from an EMBL/GenBank/DDBJ whole genome shotgun (WGS) entry which is preliminary data.</text>
</comment>
<gene>
    <name evidence="2" type="ORF">NDU88_004058</name>
</gene>
<dbReference type="AlphaFoldDB" id="A0AAV7T6F8"/>
<name>A0AAV7T6F8_PLEWA</name>